<accession>A0AAD9NB02</accession>
<dbReference type="PANTHER" id="PTHR48153">
    <property type="entry name" value="UFM1-SPECIFIC PROTEASE 2"/>
    <property type="match status" value="1"/>
</dbReference>
<keyword evidence="6" id="KW-1185">Reference proteome</keyword>
<dbReference type="Proteomes" id="UP001209878">
    <property type="component" value="Unassembled WGS sequence"/>
</dbReference>
<keyword evidence="2" id="KW-0378">Hydrolase</keyword>
<protein>
    <recommendedName>
        <fullName evidence="4">UFSP1/2/DUB catalytic domain-containing protein</fullName>
    </recommendedName>
</protein>
<evidence type="ECO:0000256" key="1">
    <source>
        <dbReference type="ARBA" id="ARBA00008552"/>
    </source>
</evidence>
<dbReference type="GO" id="GO:0071567">
    <property type="term" value="F:deUFMylase activity"/>
    <property type="evidence" value="ECO:0007669"/>
    <property type="project" value="UniProtKB-ARBA"/>
</dbReference>
<dbReference type="Gene3D" id="3.90.70.130">
    <property type="match status" value="1"/>
</dbReference>
<dbReference type="SUPFAM" id="SSF54001">
    <property type="entry name" value="Cysteine proteinases"/>
    <property type="match status" value="1"/>
</dbReference>
<comment type="caution">
    <text evidence="5">The sequence shown here is derived from an EMBL/GenBank/DDBJ whole genome shotgun (WGS) entry which is preliminary data.</text>
</comment>
<evidence type="ECO:0000256" key="3">
    <source>
        <dbReference type="SAM" id="MobiDB-lite"/>
    </source>
</evidence>
<comment type="similarity">
    <text evidence="1">Belongs to the peptidase C78 family.</text>
</comment>
<reference evidence="5" key="1">
    <citation type="journal article" date="2023" name="Mol. Biol. Evol.">
        <title>Third-Generation Sequencing Reveals the Adaptive Role of the Epigenome in Three Deep-Sea Polychaetes.</title>
        <authorList>
            <person name="Perez M."/>
            <person name="Aroh O."/>
            <person name="Sun Y."/>
            <person name="Lan Y."/>
            <person name="Juniper S.K."/>
            <person name="Young C.R."/>
            <person name="Angers B."/>
            <person name="Qian P.Y."/>
        </authorList>
    </citation>
    <scope>NUCLEOTIDE SEQUENCE</scope>
    <source>
        <strain evidence="5">R07B-5</strain>
    </source>
</reference>
<dbReference type="AlphaFoldDB" id="A0AAD9NB02"/>
<evidence type="ECO:0000259" key="4">
    <source>
        <dbReference type="Pfam" id="PF07910"/>
    </source>
</evidence>
<dbReference type="InterPro" id="IPR038765">
    <property type="entry name" value="Papain-like_cys_pep_sf"/>
</dbReference>
<evidence type="ECO:0000256" key="2">
    <source>
        <dbReference type="ARBA" id="ARBA00022801"/>
    </source>
</evidence>
<dbReference type="Pfam" id="PF07910">
    <property type="entry name" value="Peptidase_C78"/>
    <property type="match status" value="1"/>
</dbReference>
<gene>
    <name evidence="5" type="ORF">NP493_1452g00029</name>
</gene>
<evidence type="ECO:0000313" key="5">
    <source>
        <dbReference type="EMBL" id="KAK2163642.1"/>
    </source>
</evidence>
<evidence type="ECO:0000313" key="6">
    <source>
        <dbReference type="Proteomes" id="UP001209878"/>
    </source>
</evidence>
<dbReference type="EMBL" id="JAODUO010001450">
    <property type="protein sequence ID" value="KAK2163642.1"/>
    <property type="molecule type" value="Genomic_DNA"/>
</dbReference>
<sequence>MQLAKNLHEGLPPPESFYPESLALIKGDYMYYHSGCDGIDDRGWGCGYRALQILCSWIQDKQIHDDYITRPVPTISEIQGGLVKMEDKPSNFCGSKSWIGSVEVALAIDYYYNVACRILHVRNGEALEDHKEKIINHFRRNSSPVMVGGDADTAAKVLLGICENDKSVYFLLLDPHYYGETPTKDTLVSQHLLEWRPLSSFVADSFYNLCMPRISNITLSDTGSYKRSGPEEDESTLSHGECCNTDSATSFM</sequence>
<dbReference type="InterPro" id="IPR012462">
    <property type="entry name" value="UFSP1/2_DUB_cat"/>
</dbReference>
<feature type="region of interest" description="Disordered" evidence="3">
    <location>
        <begin position="221"/>
        <end position="252"/>
    </location>
</feature>
<dbReference type="PANTHER" id="PTHR48153:SF3">
    <property type="entry name" value="INACTIVE UFM1-SPECIFIC PROTEASE 1"/>
    <property type="match status" value="1"/>
</dbReference>
<name>A0AAD9NB02_RIDPI</name>
<proteinExistence type="inferred from homology"/>
<organism evidence="5 6">
    <name type="scientific">Ridgeia piscesae</name>
    <name type="common">Tubeworm</name>
    <dbReference type="NCBI Taxonomy" id="27915"/>
    <lineage>
        <taxon>Eukaryota</taxon>
        <taxon>Metazoa</taxon>
        <taxon>Spiralia</taxon>
        <taxon>Lophotrochozoa</taxon>
        <taxon>Annelida</taxon>
        <taxon>Polychaeta</taxon>
        <taxon>Sedentaria</taxon>
        <taxon>Canalipalpata</taxon>
        <taxon>Sabellida</taxon>
        <taxon>Siboglinidae</taxon>
        <taxon>Ridgeia</taxon>
    </lineage>
</organism>
<feature type="domain" description="UFSP1/2/DUB catalytic" evidence="4">
    <location>
        <begin position="23"/>
        <end position="210"/>
    </location>
</feature>